<dbReference type="AlphaFoldDB" id="A0A7J6U4I4"/>
<dbReference type="Proteomes" id="UP000574390">
    <property type="component" value="Unassembled WGS sequence"/>
</dbReference>
<name>A0A7J6U4I4_PEROL</name>
<dbReference type="EMBL" id="JABANM010002964">
    <property type="protein sequence ID" value="KAF4751686.1"/>
    <property type="molecule type" value="Genomic_DNA"/>
</dbReference>
<feature type="non-terminal residue" evidence="1">
    <location>
        <position position="1"/>
    </location>
</feature>
<comment type="caution">
    <text evidence="1">The sequence shown here is derived from an EMBL/GenBank/DDBJ whole genome shotgun (WGS) entry which is preliminary data.</text>
</comment>
<proteinExistence type="predicted"/>
<evidence type="ECO:0000313" key="1">
    <source>
        <dbReference type="EMBL" id="KAF4751686.1"/>
    </source>
</evidence>
<sequence length="800" mass="87937">VADELMSSAGVEGKCVGPKVPLESHDIHLASSDDTAEECILRSPQACNWNVNIATREVCEDNYETDSSSCRPTDEQWSYQQNSPSVCTPVSEISDGHCWEAFNKLVETTEEKCLNSATTSEAAELCEGRRRMHTQWLTDCITNTCNMAETLSNSGSLSAFMATSYIDQHCKSHKSLSINLPFDGHVGVGRSLDRLSGTVTGRDSAMLCMDSCRETSGPQPVATRDLDSEVLVTGSVKGHEYISKRRWLRHRECICLDSVEGDASVHYRVDDGVEVPTSGSAFEIDEMMRSPHPQPAYCSVRTFVKGRTKAKLEDKEAADEKVWEAFTLWEEERREAEEAAIVEQYPAGQPSLTDPIGPSPSDIRQSTFNASCNHRCFCNCSSCTANVSHTLSLACSSASTILGRSLASCSECEVCCMDLCLPDCLHNAEGGQPLLADEEPSSAAVSYIPEVYQPSVVQSTLTCRALLDHPDTSYDTRAPWTASSDISFKNVERIKCLHQRNTCIHNFGSDGDSVQTAVDPVVAYELCEREVLEGVASPGQGRRLQQIWRSRTLPFTEITYFGKILLGLSGGHSLGGTFIDWDPSINYGKGGCYYRLPDPLRVFGGPTRTSSPYLDAEQDQIYADLFVAPGISTRGWPSEFLAAEQEFAEFNVTPPSPPDPLLLAQYEAWKSRYQNLNCRSTESMTFDKSLPNRHWSQGIRTASRSCSFPVCNVDHGIRDKNLCAEKSGCVGAECPYCKSDNLPTEPNGICLDFKPRTEVDCRSEQGGVWVEGLLFNISSGRAEQTPPGQGVCALLHRPLV</sequence>
<accession>A0A7J6U4I4</accession>
<gene>
    <name evidence="1" type="ORF">FOZ62_022135</name>
</gene>
<organism evidence="1 2">
    <name type="scientific">Perkinsus olseni</name>
    <name type="common">Perkinsus atlanticus</name>
    <dbReference type="NCBI Taxonomy" id="32597"/>
    <lineage>
        <taxon>Eukaryota</taxon>
        <taxon>Sar</taxon>
        <taxon>Alveolata</taxon>
        <taxon>Perkinsozoa</taxon>
        <taxon>Perkinsea</taxon>
        <taxon>Perkinsida</taxon>
        <taxon>Perkinsidae</taxon>
        <taxon>Perkinsus</taxon>
    </lineage>
</organism>
<reference evidence="1 2" key="1">
    <citation type="submission" date="2020-04" db="EMBL/GenBank/DDBJ databases">
        <title>Perkinsus olseni comparative genomics.</title>
        <authorList>
            <person name="Bogema D.R."/>
        </authorList>
    </citation>
    <scope>NUCLEOTIDE SEQUENCE [LARGE SCALE GENOMIC DNA]</scope>
    <source>
        <strain evidence="1">ATCC PRA-205</strain>
    </source>
</reference>
<evidence type="ECO:0000313" key="2">
    <source>
        <dbReference type="Proteomes" id="UP000574390"/>
    </source>
</evidence>
<protein>
    <submittedName>
        <fullName evidence="1">Uncharacterized protein</fullName>
    </submittedName>
</protein>
<feature type="non-terminal residue" evidence="1">
    <location>
        <position position="800"/>
    </location>
</feature>